<keyword evidence="3" id="KW-0132">Cell division</keyword>
<evidence type="ECO:0000256" key="10">
    <source>
        <dbReference type="SAM" id="MobiDB-lite"/>
    </source>
</evidence>
<keyword evidence="14" id="KW-1185">Reference proteome</keyword>
<dbReference type="PANTHER" id="PTHR30349">
    <property type="entry name" value="PHAGE INTEGRASE-RELATED"/>
    <property type="match status" value="1"/>
</dbReference>
<evidence type="ECO:0000256" key="5">
    <source>
        <dbReference type="ARBA" id="ARBA00022908"/>
    </source>
</evidence>
<comment type="subcellular location">
    <subcellularLocation>
        <location evidence="1">Cytoplasm</location>
    </subcellularLocation>
</comment>
<evidence type="ECO:0000256" key="3">
    <source>
        <dbReference type="ARBA" id="ARBA00022618"/>
    </source>
</evidence>
<feature type="domain" description="Tyr recombinase" evidence="11">
    <location>
        <begin position="196"/>
        <end position="399"/>
    </location>
</feature>
<evidence type="ECO:0000256" key="8">
    <source>
        <dbReference type="ARBA" id="ARBA00023306"/>
    </source>
</evidence>
<keyword evidence="8" id="KW-0131">Cell cycle</keyword>
<keyword evidence="4" id="KW-0159">Chromosome partition</keyword>
<evidence type="ECO:0000256" key="2">
    <source>
        <dbReference type="ARBA" id="ARBA00022490"/>
    </source>
</evidence>
<keyword evidence="5" id="KW-0229">DNA integration</keyword>
<evidence type="ECO:0000256" key="4">
    <source>
        <dbReference type="ARBA" id="ARBA00022829"/>
    </source>
</evidence>
<dbReference type="PROSITE" id="PS51900">
    <property type="entry name" value="CB"/>
    <property type="match status" value="1"/>
</dbReference>
<dbReference type="CDD" id="cd00397">
    <property type="entry name" value="DNA_BRE_C"/>
    <property type="match status" value="1"/>
</dbReference>
<name>A0ABV7B7H3_9GAMM</name>
<keyword evidence="2" id="KW-0963">Cytoplasm</keyword>
<dbReference type="RefSeq" id="WP_379760706.1">
    <property type="nucleotide sequence ID" value="NZ_JBHRSQ010000020.1"/>
</dbReference>
<gene>
    <name evidence="13" type="ORF">ACFODV_14620</name>
</gene>
<dbReference type="EMBL" id="JBHRSQ010000020">
    <property type="protein sequence ID" value="MFC2993255.1"/>
    <property type="molecule type" value="Genomic_DNA"/>
</dbReference>
<evidence type="ECO:0000256" key="6">
    <source>
        <dbReference type="ARBA" id="ARBA00023125"/>
    </source>
</evidence>
<evidence type="ECO:0000259" key="11">
    <source>
        <dbReference type="PROSITE" id="PS51898"/>
    </source>
</evidence>
<dbReference type="InterPro" id="IPR013762">
    <property type="entry name" value="Integrase-like_cat_sf"/>
</dbReference>
<comment type="caution">
    <text evidence="13">The sequence shown here is derived from an EMBL/GenBank/DDBJ whole genome shotgun (WGS) entry which is preliminary data.</text>
</comment>
<dbReference type="PANTHER" id="PTHR30349:SF77">
    <property type="entry name" value="TYROSINE RECOMBINASE XERC"/>
    <property type="match status" value="1"/>
</dbReference>
<dbReference type="PROSITE" id="PS51898">
    <property type="entry name" value="TYR_RECOMBINASE"/>
    <property type="match status" value="1"/>
</dbReference>
<dbReference type="Gene3D" id="1.10.443.10">
    <property type="entry name" value="Intergrase catalytic core"/>
    <property type="match status" value="1"/>
</dbReference>
<reference evidence="14" key="1">
    <citation type="journal article" date="2019" name="Int. J. Syst. Evol. Microbiol.">
        <title>The Global Catalogue of Microorganisms (GCM) 10K type strain sequencing project: providing services to taxonomists for standard genome sequencing and annotation.</title>
        <authorList>
            <consortium name="The Broad Institute Genomics Platform"/>
            <consortium name="The Broad Institute Genome Sequencing Center for Infectious Disease"/>
            <person name="Wu L."/>
            <person name="Ma J."/>
        </authorList>
    </citation>
    <scope>NUCLEOTIDE SEQUENCE [LARGE SCALE GENOMIC DNA]</scope>
    <source>
        <strain evidence="14">KCTC 52660</strain>
    </source>
</reference>
<keyword evidence="6 9" id="KW-0238">DNA-binding</keyword>
<protein>
    <submittedName>
        <fullName evidence="13">Tyrosine-type recombinase/integrase</fullName>
    </submittedName>
</protein>
<dbReference type="InterPro" id="IPR011010">
    <property type="entry name" value="DNA_brk_join_enz"/>
</dbReference>
<dbReference type="InterPro" id="IPR050090">
    <property type="entry name" value="Tyrosine_recombinase_XerCD"/>
</dbReference>
<feature type="region of interest" description="Disordered" evidence="10">
    <location>
        <begin position="1"/>
        <end position="49"/>
    </location>
</feature>
<evidence type="ECO:0000256" key="1">
    <source>
        <dbReference type="ARBA" id="ARBA00004496"/>
    </source>
</evidence>
<evidence type="ECO:0000259" key="12">
    <source>
        <dbReference type="PROSITE" id="PS51900"/>
    </source>
</evidence>
<evidence type="ECO:0000313" key="13">
    <source>
        <dbReference type="EMBL" id="MFC2993255.1"/>
    </source>
</evidence>
<feature type="domain" description="Core-binding (CB)" evidence="12">
    <location>
        <begin position="50"/>
        <end position="154"/>
    </location>
</feature>
<dbReference type="Proteomes" id="UP001595386">
    <property type="component" value="Unassembled WGS sequence"/>
</dbReference>
<dbReference type="Gene3D" id="1.10.150.130">
    <property type="match status" value="1"/>
</dbReference>
<dbReference type="InterPro" id="IPR044068">
    <property type="entry name" value="CB"/>
</dbReference>
<organism evidence="13 14">
    <name type="scientific">Halomonas tibetensis</name>
    <dbReference type="NCBI Taxonomy" id="2259590"/>
    <lineage>
        <taxon>Bacteria</taxon>
        <taxon>Pseudomonadati</taxon>
        <taxon>Pseudomonadota</taxon>
        <taxon>Gammaproteobacteria</taxon>
        <taxon>Oceanospirillales</taxon>
        <taxon>Halomonadaceae</taxon>
        <taxon>Halomonas</taxon>
    </lineage>
</organism>
<keyword evidence="7" id="KW-0233">DNA recombination</keyword>
<proteinExistence type="predicted"/>
<dbReference type="Pfam" id="PF00589">
    <property type="entry name" value="Phage_integrase"/>
    <property type="match status" value="1"/>
</dbReference>
<evidence type="ECO:0000256" key="7">
    <source>
        <dbReference type="ARBA" id="ARBA00023172"/>
    </source>
</evidence>
<dbReference type="InterPro" id="IPR010998">
    <property type="entry name" value="Integrase_recombinase_N"/>
</dbReference>
<evidence type="ECO:0000256" key="9">
    <source>
        <dbReference type="PROSITE-ProRule" id="PRU01248"/>
    </source>
</evidence>
<dbReference type="SUPFAM" id="SSF56349">
    <property type="entry name" value="DNA breaking-rejoining enzymes"/>
    <property type="match status" value="1"/>
</dbReference>
<sequence length="412" mass="47638">MDKPQKHVTHQALEPFPVEGLPVERLSVEPLSGEPPQANKAGQGSHIPASSDVEAVGQWLAEYRASFQTQRAYRREAERLLLWLAEQDLSLGEVRRDHLDAFEAFLANPQPRERWIGPPKPRHAADWRPFRGPLAPASRRQSLVILQGMFAWLVEAGWVAHNPFRLMRDKRRRLDNRQGGIERYLERPLWEWFWSWLNRGLDRPREEKASPRQCFEQHRRRLAFGFAYLLAPRIGEMTEARMGDFHRREGRWWWRVTGKGDKLAVIPVPPDMVALLTEWRLALGLATEPLPDDATPLLRALDGRRGLGDNRLYRLIRDTFREAADALEAEQGEGGYLWATRLRAATPHWLRHTALTHQAQAGVELRYLAATARHSRLDTTSRYLHAEDEAWHRQQSIHRLAPVADAHRSEPV</sequence>
<dbReference type="InterPro" id="IPR002104">
    <property type="entry name" value="Integrase_catalytic"/>
</dbReference>
<accession>A0ABV7B7H3</accession>
<evidence type="ECO:0000313" key="14">
    <source>
        <dbReference type="Proteomes" id="UP001595386"/>
    </source>
</evidence>